<gene>
    <name evidence="10" type="primary">secF</name>
    <name evidence="12" type="ORF">A3C19_01435</name>
</gene>
<comment type="function">
    <text evidence="10">Part of the Sec protein translocase complex. Interacts with the SecYEG preprotein conducting channel. SecDF uses the proton motive force (PMF) to complete protein translocation after the ATP-dependent function of SecA.</text>
</comment>
<dbReference type="GO" id="GO:0015450">
    <property type="term" value="F:protein-transporting ATPase activity"/>
    <property type="evidence" value="ECO:0007669"/>
    <property type="project" value="InterPro"/>
</dbReference>
<evidence type="ECO:0000256" key="3">
    <source>
        <dbReference type="ARBA" id="ARBA00022475"/>
    </source>
</evidence>
<protein>
    <recommendedName>
        <fullName evidence="10">Protein-export membrane protein SecF</fullName>
    </recommendedName>
</protein>
<name>A0A1F6DJT7_9BACT</name>
<keyword evidence="6 10" id="KW-0653">Protein transport</keyword>
<dbReference type="InterPro" id="IPR000731">
    <property type="entry name" value="SSD"/>
</dbReference>
<dbReference type="SUPFAM" id="SSF82866">
    <property type="entry name" value="Multidrug efflux transporter AcrB transmembrane domain"/>
    <property type="match status" value="1"/>
</dbReference>
<keyword evidence="5 10" id="KW-0812">Transmembrane</keyword>
<accession>A0A1F6DJT7</accession>
<feature type="transmembrane region" description="Helical" evidence="10">
    <location>
        <begin position="274"/>
        <end position="298"/>
    </location>
</feature>
<dbReference type="AlphaFoldDB" id="A0A1F6DJT7"/>
<reference evidence="12 13" key="1">
    <citation type="journal article" date="2016" name="Nat. Commun.">
        <title>Thousands of microbial genomes shed light on interconnected biogeochemical processes in an aquifer system.</title>
        <authorList>
            <person name="Anantharaman K."/>
            <person name="Brown C.T."/>
            <person name="Hug L.A."/>
            <person name="Sharon I."/>
            <person name="Castelle C.J."/>
            <person name="Probst A.J."/>
            <person name="Thomas B.C."/>
            <person name="Singh A."/>
            <person name="Wilkins M.J."/>
            <person name="Karaoz U."/>
            <person name="Brodie E.L."/>
            <person name="Williams K.H."/>
            <person name="Hubbard S.S."/>
            <person name="Banfield J.F."/>
        </authorList>
    </citation>
    <scope>NUCLEOTIDE SEQUENCE [LARGE SCALE GENOMIC DNA]</scope>
</reference>
<evidence type="ECO:0000259" key="11">
    <source>
        <dbReference type="PROSITE" id="PS50156"/>
    </source>
</evidence>
<comment type="similarity">
    <text evidence="10">Belongs to the SecD/SecF family. SecF subfamily.</text>
</comment>
<keyword evidence="3 10" id="KW-1003">Cell membrane</keyword>
<comment type="subcellular location">
    <subcellularLocation>
        <location evidence="1 10">Cell membrane</location>
        <topology evidence="1 10">Multi-pass membrane protein</topology>
    </subcellularLocation>
</comment>
<dbReference type="PROSITE" id="PS50156">
    <property type="entry name" value="SSD"/>
    <property type="match status" value="1"/>
</dbReference>
<organism evidence="12 13">
    <name type="scientific">Candidatus Kaiserbacteria bacterium RIFCSPHIGHO2_02_FULL_54_22</name>
    <dbReference type="NCBI Taxonomy" id="1798495"/>
    <lineage>
        <taxon>Bacteria</taxon>
        <taxon>Candidatus Kaiseribacteriota</taxon>
    </lineage>
</organism>
<evidence type="ECO:0000256" key="6">
    <source>
        <dbReference type="ARBA" id="ARBA00022927"/>
    </source>
</evidence>
<dbReference type="Pfam" id="PF02355">
    <property type="entry name" value="SecD_SecF_C"/>
    <property type="match status" value="1"/>
</dbReference>
<dbReference type="NCBIfam" id="TIGR00966">
    <property type="entry name" value="transloc_SecF"/>
    <property type="match status" value="1"/>
</dbReference>
<evidence type="ECO:0000256" key="5">
    <source>
        <dbReference type="ARBA" id="ARBA00022692"/>
    </source>
</evidence>
<dbReference type="InterPro" id="IPR022645">
    <property type="entry name" value="SecD/SecF_bac"/>
</dbReference>
<dbReference type="PANTHER" id="PTHR30081:SF8">
    <property type="entry name" value="PROTEIN TRANSLOCASE SUBUNIT SECF"/>
    <property type="match status" value="1"/>
</dbReference>
<keyword evidence="8 10" id="KW-0811">Translocation</keyword>
<evidence type="ECO:0000256" key="2">
    <source>
        <dbReference type="ARBA" id="ARBA00022448"/>
    </source>
</evidence>
<evidence type="ECO:0000256" key="9">
    <source>
        <dbReference type="ARBA" id="ARBA00023136"/>
    </source>
</evidence>
<dbReference type="EMBL" id="MFLI01000018">
    <property type="protein sequence ID" value="OGG61673.1"/>
    <property type="molecule type" value="Genomic_DNA"/>
</dbReference>
<feature type="transmembrane region" description="Helical" evidence="10">
    <location>
        <begin position="250"/>
        <end position="268"/>
    </location>
</feature>
<dbReference type="GO" id="GO:0005886">
    <property type="term" value="C:plasma membrane"/>
    <property type="evidence" value="ECO:0007669"/>
    <property type="project" value="UniProtKB-SubCell"/>
</dbReference>
<keyword evidence="7 10" id="KW-1133">Transmembrane helix</keyword>
<comment type="subunit">
    <text evidence="10">Forms a complex with SecD. Part of the essential Sec protein translocation apparatus which comprises SecA, SecYEG and auxiliary proteins SecDF. Other proteins may also be involved.</text>
</comment>
<feature type="transmembrane region" description="Helical" evidence="10">
    <location>
        <begin position="9"/>
        <end position="30"/>
    </location>
</feature>
<dbReference type="GO" id="GO:0043952">
    <property type="term" value="P:protein transport by the Sec complex"/>
    <property type="evidence" value="ECO:0007669"/>
    <property type="project" value="UniProtKB-UniRule"/>
</dbReference>
<dbReference type="GO" id="GO:0065002">
    <property type="term" value="P:intracellular protein transmembrane transport"/>
    <property type="evidence" value="ECO:0007669"/>
    <property type="project" value="UniProtKB-UniRule"/>
</dbReference>
<feature type="transmembrane region" description="Helical" evidence="10">
    <location>
        <begin position="131"/>
        <end position="150"/>
    </location>
</feature>
<keyword evidence="2 10" id="KW-0813">Transport</keyword>
<dbReference type="InterPro" id="IPR022646">
    <property type="entry name" value="SecD/SecF_CS"/>
</dbReference>
<evidence type="ECO:0000256" key="7">
    <source>
        <dbReference type="ARBA" id="ARBA00022989"/>
    </source>
</evidence>
<proteinExistence type="inferred from homology"/>
<dbReference type="PANTHER" id="PTHR30081">
    <property type="entry name" value="PROTEIN-EXPORT MEMBRANE PROTEIN SEC"/>
    <property type="match status" value="1"/>
</dbReference>
<evidence type="ECO:0000256" key="10">
    <source>
        <dbReference type="HAMAP-Rule" id="MF_01464"/>
    </source>
</evidence>
<dbReference type="Proteomes" id="UP000178532">
    <property type="component" value="Unassembled WGS sequence"/>
</dbReference>
<dbReference type="Pfam" id="PF07549">
    <property type="entry name" value="Sec_GG"/>
    <property type="match status" value="1"/>
</dbReference>
<feature type="transmembrane region" description="Helical" evidence="10">
    <location>
        <begin position="195"/>
        <end position="215"/>
    </location>
</feature>
<keyword evidence="9 10" id="KW-0472">Membrane</keyword>
<feature type="domain" description="SSD" evidence="11">
    <location>
        <begin position="131"/>
        <end position="299"/>
    </location>
</feature>
<comment type="caution">
    <text evidence="12">The sequence shown here is derived from an EMBL/GenBank/DDBJ whole genome shotgun (WGS) entry which is preliminary data.</text>
</comment>
<feature type="transmembrane region" description="Helical" evidence="10">
    <location>
        <begin position="162"/>
        <end position="183"/>
    </location>
</feature>
<evidence type="ECO:0000256" key="4">
    <source>
        <dbReference type="ARBA" id="ARBA00022519"/>
    </source>
</evidence>
<evidence type="ECO:0000256" key="1">
    <source>
        <dbReference type="ARBA" id="ARBA00004651"/>
    </source>
</evidence>
<evidence type="ECO:0000256" key="8">
    <source>
        <dbReference type="ARBA" id="ARBA00023010"/>
    </source>
</evidence>
<dbReference type="InterPro" id="IPR048634">
    <property type="entry name" value="SecD_SecF_C"/>
</dbReference>
<dbReference type="Gene3D" id="1.20.1640.10">
    <property type="entry name" value="Multidrug efflux transporter AcrB transmembrane domain"/>
    <property type="match status" value="1"/>
</dbReference>
<evidence type="ECO:0000313" key="12">
    <source>
        <dbReference type="EMBL" id="OGG61673.1"/>
    </source>
</evidence>
<dbReference type="InterPro" id="IPR005665">
    <property type="entry name" value="SecF_bac"/>
</dbReference>
<evidence type="ECO:0000313" key="13">
    <source>
        <dbReference type="Proteomes" id="UP000178532"/>
    </source>
</evidence>
<dbReference type="HAMAP" id="MF_01464_B">
    <property type="entry name" value="SecF_B"/>
    <property type="match status" value="1"/>
</dbReference>
<dbReference type="GO" id="GO:0006605">
    <property type="term" value="P:protein targeting"/>
    <property type="evidence" value="ECO:0007669"/>
    <property type="project" value="UniProtKB-UniRule"/>
</dbReference>
<dbReference type="InterPro" id="IPR022813">
    <property type="entry name" value="SecD/SecF_arch_bac"/>
</dbReference>
<dbReference type="PRINTS" id="PR01755">
    <property type="entry name" value="SECFTRNLCASE"/>
</dbReference>
<sequence>MYVIHHRTLFFWLTGLLLAAAIGAILVWGLPLGIDFTGGSLMQVRYDGERSALAGIEKQISVVHEGVVSVRTVGTQEISIRARTMTPAEHEDILAAISVDAPSGSASSPQVTELAYTSVGPALGSQFTNKAMWAIFAVMLVIVLYIAFAFRKVSKPVPSWGYGLTVVAMLAIDIIVPAGFYAAYAHVTGAEVDSLFIVALLALLGYCVNDVIVIFDRIREHLNKNEKEGIRESFEDTIGKSINETMTRSINTALTVALALIVLIFLGAPATRTFALVMLVGVVAGAFSSICRSAPLLIPLANWFAKK</sequence>
<keyword evidence="4" id="KW-0997">Cell inner membrane</keyword>
<dbReference type="STRING" id="1798495.A3C19_01435"/>